<keyword evidence="10" id="KW-1185">Reference proteome</keyword>
<feature type="compositionally biased region" description="Low complexity" evidence="6">
    <location>
        <begin position="69"/>
        <end position="81"/>
    </location>
</feature>
<feature type="region of interest" description="Disordered" evidence="6">
    <location>
        <begin position="1"/>
        <end position="112"/>
    </location>
</feature>
<evidence type="ECO:0000256" key="1">
    <source>
        <dbReference type="ARBA" id="ARBA00004123"/>
    </source>
</evidence>
<reference evidence="8" key="2">
    <citation type="journal article" date="2019" name="IMA Fungus">
        <title>Genome sequencing and comparison of five Tilletia species to identify candidate genes for the detection of regulated species infecting wheat.</title>
        <authorList>
            <person name="Nguyen H.D.T."/>
            <person name="Sultana T."/>
            <person name="Kesanakurti P."/>
            <person name="Hambleton S."/>
        </authorList>
    </citation>
    <scope>NUCLEOTIDE SEQUENCE</scope>
    <source>
        <strain evidence="8">DAOMC 238032</strain>
    </source>
</reference>
<dbReference type="PANTHER" id="PTHR45973:SF23">
    <property type="entry name" value="PROTEIN PHOSPHATASE 1 REGULATORY SUBUNIT 7"/>
    <property type="match status" value="1"/>
</dbReference>
<accession>A0A8T8TLL1</accession>
<reference evidence="8" key="1">
    <citation type="submission" date="2016-04" db="EMBL/GenBank/DDBJ databases">
        <authorList>
            <person name="Nguyen H.D."/>
            <person name="Kesanakurti P."/>
            <person name="Cullis J."/>
            <person name="Levesque C.A."/>
            <person name="Hambleton S."/>
        </authorList>
    </citation>
    <scope>NUCLEOTIDE SEQUENCE</scope>
    <source>
        <strain evidence="8">DAOMC 238032</strain>
    </source>
</reference>
<dbReference type="Proteomes" id="UP000077671">
    <property type="component" value="Unassembled WGS sequence"/>
</dbReference>
<dbReference type="SMART" id="SM00369">
    <property type="entry name" value="LRR_TYP"/>
    <property type="match status" value="4"/>
</dbReference>
<feature type="compositionally biased region" description="Acidic residues" evidence="6">
    <location>
        <begin position="53"/>
        <end position="63"/>
    </location>
</feature>
<dbReference type="SMART" id="SM00365">
    <property type="entry name" value="LRR_SD22"/>
    <property type="match status" value="8"/>
</dbReference>
<organism evidence="8 9">
    <name type="scientific">Tilletia caries</name>
    <name type="common">wheat bunt fungus</name>
    <dbReference type="NCBI Taxonomy" id="13290"/>
    <lineage>
        <taxon>Eukaryota</taxon>
        <taxon>Fungi</taxon>
        <taxon>Dikarya</taxon>
        <taxon>Basidiomycota</taxon>
        <taxon>Ustilaginomycotina</taxon>
        <taxon>Exobasidiomycetes</taxon>
        <taxon>Tilletiales</taxon>
        <taxon>Tilletiaceae</taxon>
        <taxon>Tilletia</taxon>
    </lineage>
</organism>
<sequence>MAPDLSEQSALPDSAEASSSSAAQADPAAPAAPQRRVVLSNYPPPPPQGLAIDEPETDSEDEADHPARRAAAAVFFPTANAEEGTQGGPSSSGPADGVTGAEQDGHDSSDEENEDLLATYASDEEEIDLTHLRLRASGLKSLRLERFARTLKHLTLRANLLRKLPASSHFELMTELTNLDLYDNELEKVPDVIKKLEKLETLDLSFNNIRHVSNVSHLSRCHTLYFVQNKIGRIREEDFQGPIAESLTSLELGGNRLRAIEHIDCLTKLEELWLGKNKISKLENISGFSSLRILSIQSNRITKLENLAELTGLEELYIAHNGLTQIGDGLKSNTTLKVLDVSGNMIEEIDGVSHLSNLVEFWANDNKIVSFNYLDKHFGPTLMPQLETLYLEGNPAQRADGPNYRRKVMLACPQIKQIDATFVKA</sequence>
<dbReference type="InterPro" id="IPR032675">
    <property type="entry name" value="LRR_dom_sf"/>
</dbReference>
<evidence type="ECO:0000256" key="4">
    <source>
        <dbReference type="ARBA" id="ARBA00023242"/>
    </source>
</evidence>
<dbReference type="EMBL" id="CAJHJG010006931">
    <property type="protein sequence ID" value="CAD6960988.1"/>
    <property type="molecule type" value="Genomic_DNA"/>
</dbReference>
<evidence type="ECO:0000256" key="5">
    <source>
        <dbReference type="ARBA" id="ARBA00023460"/>
    </source>
</evidence>
<name>A0A8T8TLL1_9BASI</name>
<feature type="compositionally biased region" description="Low complexity" evidence="6">
    <location>
        <begin position="9"/>
        <end position="34"/>
    </location>
</feature>
<evidence type="ECO:0000313" key="7">
    <source>
        <dbReference type="EMBL" id="CAD6960988.1"/>
    </source>
</evidence>
<dbReference type="Gene3D" id="3.80.10.10">
    <property type="entry name" value="Ribonuclease Inhibitor"/>
    <property type="match status" value="2"/>
</dbReference>
<evidence type="ECO:0008006" key="11">
    <source>
        <dbReference type="Google" id="ProtNLM"/>
    </source>
</evidence>
<keyword evidence="4" id="KW-0539">Nucleus</keyword>
<dbReference type="Pfam" id="PF14580">
    <property type="entry name" value="LRR_9"/>
    <property type="match status" value="1"/>
</dbReference>
<keyword evidence="2" id="KW-0433">Leucine-rich repeat</keyword>
<dbReference type="Pfam" id="PF13516">
    <property type="entry name" value="LRR_6"/>
    <property type="match status" value="1"/>
</dbReference>
<dbReference type="GO" id="GO:0005634">
    <property type="term" value="C:nucleus"/>
    <property type="evidence" value="ECO:0007669"/>
    <property type="project" value="UniProtKB-SubCell"/>
</dbReference>
<evidence type="ECO:0000313" key="10">
    <source>
        <dbReference type="Proteomes" id="UP000836402"/>
    </source>
</evidence>
<dbReference type="InterPro" id="IPR003591">
    <property type="entry name" value="Leu-rich_rpt_typical-subtyp"/>
</dbReference>
<evidence type="ECO:0000256" key="6">
    <source>
        <dbReference type="SAM" id="MobiDB-lite"/>
    </source>
</evidence>
<dbReference type="EMBL" id="LWDD02000298">
    <property type="protein sequence ID" value="KAE8261951.1"/>
    <property type="molecule type" value="Genomic_DNA"/>
</dbReference>
<proteinExistence type="inferred from homology"/>
<comment type="caution">
    <text evidence="8">The sequence shown here is derived from an EMBL/GenBank/DDBJ whole genome shotgun (WGS) entry which is preliminary data.</text>
</comment>
<comment type="subcellular location">
    <subcellularLocation>
        <location evidence="1">Nucleus</location>
    </subcellularLocation>
</comment>
<protein>
    <recommendedName>
        <fullName evidence="11">Protein phosphatase 1 regulatory subunit 7</fullName>
    </recommendedName>
</protein>
<evidence type="ECO:0000256" key="3">
    <source>
        <dbReference type="ARBA" id="ARBA00022737"/>
    </source>
</evidence>
<dbReference type="InterPro" id="IPR050576">
    <property type="entry name" value="Cilia_flagella_integrity"/>
</dbReference>
<dbReference type="Proteomes" id="UP000836402">
    <property type="component" value="Unassembled WGS sequence"/>
</dbReference>
<reference evidence="7" key="3">
    <citation type="submission" date="2020-10" db="EMBL/GenBank/DDBJ databases">
        <authorList>
            <person name="Sedaghatjoo S."/>
        </authorList>
    </citation>
    <scope>NUCLEOTIDE SEQUENCE</scope>
    <source>
        <strain evidence="7">AZH3</strain>
    </source>
</reference>
<evidence type="ECO:0000256" key="2">
    <source>
        <dbReference type="ARBA" id="ARBA00022614"/>
    </source>
</evidence>
<evidence type="ECO:0000313" key="8">
    <source>
        <dbReference type="EMBL" id="KAE8261951.1"/>
    </source>
</evidence>
<dbReference type="PROSITE" id="PS51450">
    <property type="entry name" value="LRR"/>
    <property type="match status" value="6"/>
</dbReference>
<dbReference type="InterPro" id="IPR001611">
    <property type="entry name" value="Leu-rich_rpt"/>
</dbReference>
<dbReference type="AlphaFoldDB" id="A0A8T8TLL1"/>
<dbReference type="SUPFAM" id="SSF52058">
    <property type="entry name" value="L domain-like"/>
    <property type="match status" value="1"/>
</dbReference>
<dbReference type="InterPro" id="IPR025875">
    <property type="entry name" value="Leu-rich_rpt_4"/>
</dbReference>
<evidence type="ECO:0000313" key="9">
    <source>
        <dbReference type="Proteomes" id="UP000077671"/>
    </source>
</evidence>
<comment type="similarity">
    <text evidence="5">Belongs to the SDS22 family.</text>
</comment>
<gene>
    <name evidence="8" type="ORF">A4X03_0g2836</name>
    <name evidence="7" type="ORF">JKIAZH3_G39</name>
</gene>
<keyword evidence="3" id="KW-0677">Repeat</keyword>
<dbReference type="Pfam" id="PF12799">
    <property type="entry name" value="LRR_4"/>
    <property type="match status" value="1"/>
</dbReference>
<dbReference type="PANTHER" id="PTHR45973">
    <property type="entry name" value="PROTEIN PHOSPHATASE 1 REGULATORY SUBUNIT SDS22-RELATED"/>
    <property type="match status" value="1"/>
</dbReference>